<protein>
    <submittedName>
        <fullName evidence="1">Uncharacterized protein</fullName>
    </submittedName>
</protein>
<sequence length="57" mass="6268">MEKLTNDQMENLVGGRECFGEALAVEIAGERYRNDPSDLNLAAWALAWANLINCAQA</sequence>
<accession>A0ABQ6PUT4</accession>
<comment type="caution">
    <text evidence="1">The sequence shown here is derived from an EMBL/GenBank/DDBJ whole genome shotgun (WGS) entry which is preliminary data.</text>
</comment>
<evidence type="ECO:0000313" key="2">
    <source>
        <dbReference type="Proteomes" id="UP001338309"/>
    </source>
</evidence>
<proteinExistence type="predicted"/>
<evidence type="ECO:0000313" key="1">
    <source>
        <dbReference type="EMBL" id="GMQ31716.1"/>
    </source>
</evidence>
<keyword evidence="2" id="KW-1185">Reference proteome</keyword>
<name>A0ABQ6PUT4_9BACT</name>
<organism evidence="1 2">
    <name type="scientific">Algoriphagus confluentis</name>
    <dbReference type="NCBI Taxonomy" id="1697556"/>
    <lineage>
        <taxon>Bacteria</taxon>
        <taxon>Pseudomonadati</taxon>
        <taxon>Bacteroidota</taxon>
        <taxon>Cytophagia</taxon>
        <taxon>Cytophagales</taxon>
        <taxon>Cyclobacteriaceae</taxon>
        <taxon>Algoriphagus</taxon>
    </lineage>
</organism>
<dbReference type="RefSeq" id="WP_338226513.1">
    <property type="nucleotide sequence ID" value="NZ_BTPD01000028.1"/>
</dbReference>
<reference evidence="1 2" key="1">
    <citation type="submission" date="2023-08" db="EMBL/GenBank/DDBJ databases">
        <title>Draft genome sequence of Algoriphagus confluentis.</title>
        <authorList>
            <person name="Takatani N."/>
            <person name="Hosokawa M."/>
            <person name="Sawabe T."/>
        </authorList>
    </citation>
    <scope>NUCLEOTIDE SEQUENCE [LARGE SCALE GENOMIC DNA]</scope>
    <source>
        <strain evidence="1 2">NBRC 111222</strain>
    </source>
</reference>
<dbReference type="Proteomes" id="UP001338309">
    <property type="component" value="Unassembled WGS sequence"/>
</dbReference>
<gene>
    <name evidence="1" type="ORF">Aconfl_43620</name>
</gene>
<dbReference type="EMBL" id="BTPD01000028">
    <property type="protein sequence ID" value="GMQ31716.1"/>
    <property type="molecule type" value="Genomic_DNA"/>
</dbReference>